<evidence type="ECO:0000313" key="13">
    <source>
        <dbReference type="EMBL" id="PWR04641.1"/>
    </source>
</evidence>
<dbReference type="Pfam" id="PF05951">
    <property type="entry name" value="Peptidase_M15_2"/>
    <property type="match status" value="1"/>
</dbReference>
<evidence type="ECO:0000256" key="10">
    <source>
        <dbReference type="ARBA" id="ARBA00093448"/>
    </source>
</evidence>
<evidence type="ECO:0000256" key="8">
    <source>
        <dbReference type="ARBA" id="ARBA00023049"/>
    </source>
</evidence>
<feature type="signal peptide" evidence="12">
    <location>
        <begin position="1"/>
        <end position="33"/>
    </location>
</feature>
<accession>A0A2V2LKI5</accession>
<dbReference type="SUPFAM" id="SSF55166">
    <property type="entry name" value="Hedgehog/DD-peptidase"/>
    <property type="match status" value="1"/>
</dbReference>
<evidence type="ECO:0000256" key="11">
    <source>
        <dbReference type="ARBA" id="ARBA00093666"/>
    </source>
</evidence>
<dbReference type="PANTHER" id="PTHR37425">
    <property type="match status" value="1"/>
</dbReference>
<keyword evidence="9" id="KW-0961">Cell wall biogenesis/degradation</keyword>
<evidence type="ECO:0000256" key="2">
    <source>
        <dbReference type="ARBA" id="ARBA00004776"/>
    </source>
</evidence>
<dbReference type="AlphaFoldDB" id="A0A2V2LKI5"/>
<keyword evidence="3" id="KW-0645">Protease</keyword>
<dbReference type="InterPro" id="IPR010275">
    <property type="entry name" value="MepK"/>
</dbReference>
<dbReference type="InterPro" id="IPR009045">
    <property type="entry name" value="Zn_M74/Hedgehog-like"/>
</dbReference>
<dbReference type="Proteomes" id="UP000245680">
    <property type="component" value="Unassembled WGS sequence"/>
</dbReference>
<keyword evidence="5 12" id="KW-0732">Signal</keyword>
<feature type="chain" id="PRO_5015863255" description="Murein endopeptidase K" evidence="12">
    <location>
        <begin position="34"/>
        <end position="192"/>
    </location>
</feature>
<dbReference type="EMBL" id="QGKU01000002">
    <property type="protein sequence ID" value="PWR04641.1"/>
    <property type="molecule type" value="Genomic_DNA"/>
</dbReference>
<name>A0A2V2LKI5_9RHOB</name>
<dbReference type="Gene3D" id="3.30.1380.10">
    <property type="match status" value="1"/>
</dbReference>
<keyword evidence="4" id="KW-0479">Metal-binding</keyword>
<organism evidence="13 14">
    <name type="scientific">Meridianimarinicoccus roseus</name>
    <dbReference type="NCBI Taxonomy" id="2072018"/>
    <lineage>
        <taxon>Bacteria</taxon>
        <taxon>Pseudomonadati</taxon>
        <taxon>Pseudomonadota</taxon>
        <taxon>Alphaproteobacteria</taxon>
        <taxon>Rhodobacterales</taxon>
        <taxon>Paracoccaceae</taxon>
        <taxon>Meridianimarinicoccus</taxon>
    </lineage>
</organism>
<sequence length="192" mass="20911">MTFSSPAGSSRLTRRGVLAAFAATAVTAAPAQAGLFGFLRGGGDVRRIRMYSGRTGESIDMIYWVDGKYVKPALEEISHFMRDWRDNATRPIDTRTIDIMAASHALMDVDEPYLLLSGYRTPHTNAMLRSRSGGAARNSLHMKGQAADLRLKSRSVKQMAAAAQACSAGGVGKYYRSNFVHMDCGPTRSWTG</sequence>
<dbReference type="GO" id="GO:0071555">
    <property type="term" value="P:cell wall organization"/>
    <property type="evidence" value="ECO:0007669"/>
    <property type="project" value="UniProtKB-KW"/>
</dbReference>
<gene>
    <name evidence="13" type="ORF">DKT77_00070</name>
</gene>
<keyword evidence="6" id="KW-0378">Hydrolase</keyword>
<evidence type="ECO:0000256" key="12">
    <source>
        <dbReference type="SAM" id="SignalP"/>
    </source>
</evidence>
<comment type="caution">
    <text evidence="13">The sequence shown here is derived from an EMBL/GenBank/DDBJ whole genome shotgun (WGS) entry which is preliminary data.</text>
</comment>
<dbReference type="RefSeq" id="WP_109809700.1">
    <property type="nucleotide sequence ID" value="NZ_QGKU01000002.1"/>
</dbReference>
<comment type="similarity">
    <text evidence="10">Belongs to the peptidase M15 family.</text>
</comment>
<keyword evidence="7" id="KW-0862">Zinc</keyword>
<protein>
    <recommendedName>
        <fullName evidence="11">Murein endopeptidase K</fullName>
    </recommendedName>
</protein>
<dbReference type="PANTHER" id="PTHR37425:SF1">
    <property type="entry name" value="OUTER MEMBRANE PROTEIN"/>
    <property type="match status" value="1"/>
</dbReference>
<evidence type="ECO:0000313" key="14">
    <source>
        <dbReference type="Proteomes" id="UP000245680"/>
    </source>
</evidence>
<proteinExistence type="inferred from homology"/>
<evidence type="ECO:0000256" key="4">
    <source>
        <dbReference type="ARBA" id="ARBA00022723"/>
    </source>
</evidence>
<evidence type="ECO:0000256" key="7">
    <source>
        <dbReference type="ARBA" id="ARBA00022833"/>
    </source>
</evidence>
<comment type="cofactor">
    <cofactor evidence="1">
        <name>Zn(2+)</name>
        <dbReference type="ChEBI" id="CHEBI:29105"/>
    </cofactor>
</comment>
<evidence type="ECO:0000256" key="6">
    <source>
        <dbReference type="ARBA" id="ARBA00022801"/>
    </source>
</evidence>
<evidence type="ECO:0000256" key="5">
    <source>
        <dbReference type="ARBA" id="ARBA00022729"/>
    </source>
</evidence>
<evidence type="ECO:0000256" key="3">
    <source>
        <dbReference type="ARBA" id="ARBA00022670"/>
    </source>
</evidence>
<reference evidence="13 14" key="1">
    <citation type="submission" date="2018-05" db="EMBL/GenBank/DDBJ databases">
        <title>Rhodobacteraceae gen. nov., sp. nov. isolated from sea water.</title>
        <authorList>
            <person name="Ren Y."/>
        </authorList>
    </citation>
    <scope>NUCLEOTIDE SEQUENCE [LARGE SCALE GENOMIC DNA]</scope>
    <source>
        <strain evidence="13 14">TG-679</strain>
    </source>
</reference>
<dbReference type="InterPro" id="IPR006311">
    <property type="entry name" value="TAT_signal"/>
</dbReference>
<evidence type="ECO:0000256" key="9">
    <source>
        <dbReference type="ARBA" id="ARBA00023316"/>
    </source>
</evidence>
<dbReference type="PROSITE" id="PS51318">
    <property type="entry name" value="TAT"/>
    <property type="match status" value="1"/>
</dbReference>
<keyword evidence="8" id="KW-0482">Metalloprotease</keyword>
<comment type="pathway">
    <text evidence="2">Cell wall biogenesis; cell wall polysaccharide biosynthesis.</text>
</comment>
<dbReference type="GO" id="GO:0046872">
    <property type="term" value="F:metal ion binding"/>
    <property type="evidence" value="ECO:0007669"/>
    <property type="project" value="UniProtKB-KW"/>
</dbReference>
<dbReference type="GO" id="GO:0008237">
    <property type="term" value="F:metallopeptidase activity"/>
    <property type="evidence" value="ECO:0007669"/>
    <property type="project" value="UniProtKB-KW"/>
</dbReference>
<dbReference type="OrthoDB" id="9782994at2"/>
<keyword evidence="14" id="KW-1185">Reference proteome</keyword>
<dbReference type="GO" id="GO:0006508">
    <property type="term" value="P:proteolysis"/>
    <property type="evidence" value="ECO:0007669"/>
    <property type="project" value="UniProtKB-KW"/>
</dbReference>
<evidence type="ECO:0000256" key="1">
    <source>
        <dbReference type="ARBA" id="ARBA00001947"/>
    </source>
</evidence>